<evidence type="ECO:0000256" key="1">
    <source>
        <dbReference type="SAM" id="Phobius"/>
    </source>
</evidence>
<keyword evidence="1" id="KW-1133">Transmembrane helix</keyword>
<gene>
    <name evidence="2" type="ORF">EDF85_0417</name>
</gene>
<reference evidence="2 3" key="1">
    <citation type="submission" date="2018-11" db="EMBL/GenBank/DDBJ databases">
        <title>Genomic analyses of the natural microbiome of Caenorhabditis elegans.</title>
        <authorList>
            <person name="Samuel B."/>
        </authorList>
    </citation>
    <scope>NUCLEOTIDE SEQUENCE [LARGE SCALE GENOMIC DNA]</scope>
    <source>
        <strain evidence="2 3">BIGb0473</strain>
    </source>
</reference>
<dbReference type="RefSeq" id="WP_146095030.1">
    <property type="nucleotide sequence ID" value="NZ_RJUR01000011.1"/>
</dbReference>
<feature type="transmembrane region" description="Helical" evidence="1">
    <location>
        <begin position="6"/>
        <end position="28"/>
    </location>
</feature>
<accession>A0A9X8HJ50</accession>
<keyword evidence="1" id="KW-0472">Membrane</keyword>
<comment type="caution">
    <text evidence="2">The sequence shown here is derived from an EMBL/GenBank/DDBJ whole genome shotgun (WGS) entry which is preliminary data.</text>
</comment>
<dbReference type="AlphaFoldDB" id="A0A9X8HJ50"/>
<name>A0A9X8HJ50_PSEPU</name>
<dbReference type="Proteomes" id="UP000269115">
    <property type="component" value="Unassembled WGS sequence"/>
</dbReference>
<proteinExistence type="predicted"/>
<feature type="transmembrane region" description="Helical" evidence="1">
    <location>
        <begin position="59"/>
        <end position="83"/>
    </location>
</feature>
<sequence length="99" mass="11139">MCDVLQFFRIFLFVLGGVFVAASVIYANHCCKKKGINMNTFSGLFEMWGMVFRFENKKLSILMLTAAFGGLCVAVIILVLTLWGQSQGCIFPINDRSMR</sequence>
<evidence type="ECO:0000313" key="2">
    <source>
        <dbReference type="EMBL" id="ROQ52684.1"/>
    </source>
</evidence>
<protein>
    <submittedName>
        <fullName evidence="2">Uncharacterized protein</fullName>
    </submittedName>
</protein>
<dbReference type="EMBL" id="RJUR01000011">
    <property type="protein sequence ID" value="ROQ52684.1"/>
    <property type="molecule type" value="Genomic_DNA"/>
</dbReference>
<keyword evidence="1" id="KW-0812">Transmembrane</keyword>
<organism evidence="2 3">
    <name type="scientific">Pseudomonas putida</name>
    <name type="common">Arthrobacter siderocapsulatus</name>
    <dbReference type="NCBI Taxonomy" id="303"/>
    <lineage>
        <taxon>Bacteria</taxon>
        <taxon>Pseudomonadati</taxon>
        <taxon>Pseudomonadota</taxon>
        <taxon>Gammaproteobacteria</taxon>
        <taxon>Pseudomonadales</taxon>
        <taxon>Pseudomonadaceae</taxon>
        <taxon>Pseudomonas</taxon>
    </lineage>
</organism>
<evidence type="ECO:0000313" key="3">
    <source>
        <dbReference type="Proteomes" id="UP000269115"/>
    </source>
</evidence>